<accession>A0AA39X859</accession>
<evidence type="ECO:0000256" key="2">
    <source>
        <dbReference type="SAM" id="SignalP"/>
    </source>
</evidence>
<reference evidence="3" key="1">
    <citation type="submission" date="2023-06" db="EMBL/GenBank/DDBJ databases">
        <title>Genome-scale phylogeny and comparative genomics of the fungal order Sordariales.</title>
        <authorList>
            <consortium name="Lawrence Berkeley National Laboratory"/>
            <person name="Hensen N."/>
            <person name="Bonometti L."/>
            <person name="Westerberg I."/>
            <person name="Brannstrom I.O."/>
            <person name="Guillou S."/>
            <person name="Cros-Aarteil S."/>
            <person name="Calhoun S."/>
            <person name="Haridas S."/>
            <person name="Kuo A."/>
            <person name="Mondo S."/>
            <person name="Pangilinan J."/>
            <person name="Riley R."/>
            <person name="LaButti K."/>
            <person name="Andreopoulos B."/>
            <person name="Lipzen A."/>
            <person name="Chen C."/>
            <person name="Yanf M."/>
            <person name="Daum C."/>
            <person name="Ng V."/>
            <person name="Clum A."/>
            <person name="Steindorff A."/>
            <person name="Ohm R."/>
            <person name="Martin F."/>
            <person name="Silar P."/>
            <person name="Natvig D."/>
            <person name="Lalanne C."/>
            <person name="Gautier V."/>
            <person name="Ament-velasquez S.L."/>
            <person name="Kruys A."/>
            <person name="Hutchinson M.I."/>
            <person name="Powell A.J."/>
            <person name="Barry K."/>
            <person name="Miller A.N."/>
            <person name="Grigoriev I.V."/>
            <person name="Debuchy R."/>
            <person name="Gladieux P."/>
            <person name="Thoren M.H."/>
            <person name="Johannesson H."/>
        </authorList>
    </citation>
    <scope>NUCLEOTIDE SEQUENCE</scope>
    <source>
        <strain evidence="3">SMH3391-2</strain>
    </source>
</reference>
<feature type="compositionally biased region" description="Basic and acidic residues" evidence="1">
    <location>
        <begin position="143"/>
        <end position="156"/>
    </location>
</feature>
<protein>
    <submittedName>
        <fullName evidence="3">Uncharacterized protein</fullName>
    </submittedName>
</protein>
<proteinExistence type="predicted"/>
<dbReference type="AlphaFoldDB" id="A0AA39X859"/>
<name>A0AA39X859_9PEZI</name>
<keyword evidence="2" id="KW-0732">Signal</keyword>
<feature type="signal peptide" evidence="2">
    <location>
        <begin position="1"/>
        <end position="16"/>
    </location>
</feature>
<evidence type="ECO:0000313" key="4">
    <source>
        <dbReference type="Proteomes" id="UP001174934"/>
    </source>
</evidence>
<keyword evidence="4" id="KW-1185">Reference proteome</keyword>
<gene>
    <name evidence="3" type="ORF">B0T17DRAFT_597559</name>
</gene>
<evidence type="ECO:0000313" key="3">
    <source>
        <dbReference type="EMBL" id="KAK0629101.1"/>
    </source>
</evidence>
<comment type="caution">
    <text evidence="3">The sequence shown here is derived from an EMBL/GenBank/DDBJ whole genome shotgun (WGS) entry which is preliminary data.</text>
</comment>
<dbReference type="EMBL" id="JAULSR010000002">
    <property type="protein sequence ID" value="KAK0629101.1"/>
    <property type="molecule type" value="Genomic_DNA"/>
</dbReference>
<feature type="chain" id="PRO_5041454155" evidence="2">
    <location>
        <begin position="17"/>
        <end position="180"/>
    </location>
</feature>
<sequence>MVVMVVVVVVVVLAEGRWVWLKGGGISLGQVGRLAGWFHAHRSHLRGAVMEPRQKTEPSLRNRRTRIWDNGQALYVYGVRHGIRTRNVSRYSRMPPQLKGLAAQEPRSPGAQDRDGAFPWERGIAGLLASLADFCLANRSGPKKQEDLPEETKEEGMLQPNPDISHTSSNLAAFPCSGWA</sequence>
<dbReference type="Proteomes" id="UP001174934">
    <property type="component" value="Unassembled WGS sequence"/>
</dbReference>
<evidence type="ECO:0000256" key="1">
    <source>
        <dbReference type="SAM" id="MobiDB-lite"/>
    </source>
</evidence>
<feature type="region of interest" description="Disordered" evidence="1">
    <location>
        <begin position="140"/>
        <end position="169"/>
    </location>
</feature>
<organism evidence="3 4">
    <name type="scientific">Bombardia bombarda</name>
    <dbReference type="NCBI Taxonomy" id="252184"/>
    <lineage>
        <taxon>Eukaryota</taxon>
        <taxon>Fungi</taxon>
        <taxon>Dikarya</taxon>
        <taxon>Ascomycota</taxon>
        <taxon>Pezizomycotina</taxon>
        <taxon>Sordariomycetes</taxon>
        <taxon>Sordariomycetidae</taxon>
        <taxon>Sordariales</taxon>
        <taxon>Lasiosphaeriaceae</taxon>
        <taxon>Bombardia</taxon>
    </lineage>
</organism>